<dbReference type="PANTHER" id="PTHR22911">
    <property type="entry name" value="ACYL-MALONYL CONDENSING ENZYME-RELATED"/>
    <property type="match status" value="1"/>
</dbReference>
<evidence type="ECO:0000259" key="2">
    <source>
        <dbReference type="Pfam" id="PF00892"/>
    </source>
</evidence>
<dbReference type="PANTHER" id="PTHR22911:SF79">
    <property type="entry name" value="MOBA-LIKE NTP TRANSFERASE DOMAIN-CONTAINING PROTEIN"/>
    <property type="match status" value="1"/>
</dbReference>
<evidence type="ECO:0000313" key="4">
    <source>
        <dbReference type="Proteomes" id="UP000277766"/>
    </source>
</evidence>
<keyword evidence="1" id="KW-0812">Transmembrane</keyword>
<feature type="transmembrane region" description="Helical" evidence="1">
    <location>
        <begin position="76"/>
        <end position="94"/>
    </location>
</feature>
<feature type="transmembrane region" description="Helical" evidence="1">
    <location>
        <begin position="100"/>
        <end position="123"/>
    </location>
</feature>
<reference evidence="3 4" key="1">
    <citation type="submission" date="2018-12" db="EMBL/GenBank/DDBJ databases">
        <title>Deinococcus radiophilus ATCC 27603 genome sequencing and assembly.</title>
        <authorList>
            <person name="Maclea K.S."/>
            <person name="Maynard C.R."/>
        </authorList>
    </citation>
    <scope>NUCLEOTIDE SEQUENCE [LARGE SCALE GENOMIC DNA]</scope>
    <source>
        <strain evidence="3 4">ATCC 27603</strain>
    </source>
</reference>
<feature type="transmembrane region" description="Helical" evidence="1">
    <location>
        <begin position="52"/>
        <end position="69"/>
    </location>
</feature>
<keyword evidence="1" id="KW-1133">Transmembrane helix</keyword>
<feature type="transmembrane region" description="Helical" evidence="1">
    <location>
        <begin position="186"/>
        <end position="206"/>
    </location>
</feature>
<dbReference type="SUPFAM" id="SSF103481">
    <property type="entry name" value="Multidrug resistance efflux transporter EmrE"/>
    <property type="match status" value="2"/>
</dbReference>
<feature type="transmembrane region" description="Helical" evidence="1">
    <location>
        <begin position="154"/>
        <end position="174"/>
    </location>
</feature>
<dbReference type="GO" id="GO:0016020">
    <property type="term" value="C:membrane"/>
    <property type="evidence" value="ECO:0007669"/>
    <property type="project" value="InterPro"/>
</dbReference>
<proteinExistence type="predicted"/>
<feature type="transmembrane region" description="Helical" evidence="1">
    <location>
        <begin position="130"/>
        <end position="148"/>
    </location>
</feature>
<gene>
    <name evidence="3" type="ORF">EJ104_05535</name>
</gene>
<dbReference type="RefSeq" id="WP_126351768.1">
    <property type="nucleotide sequence ID" value="NZ_CP086381.1"/>
</dbReference>
<sequence length="310" mass="32346">MLQRLNVPARLHVLPAEWTGVGLALMSAAASATVGVWAKLGAASGMGTTTMLGWRFGLLALLLTALGYARVRREQVPALAFMGLLHVGSALAYFTALEHISASTTALLVYCAPAVVIALGLLVRIRPSRWQVAALILTLLGLLVVVGRPSPADASTTGLLLGAVAGTLFGGYFFASYRLTRGIAPLTVTTHVALVTASVVSALGLWQGELAVPTGQDQWTVILGLALIPSLLAMPALYGAVQRIGATRTSMLTTTDPLWAIALAVLLLGESLGFGQLLGGGLILLGAALAQRESKPAHRRVRRGKYWSSP</sequence>
<feature type="domain" description="EamA" evidence="2">
    <location>
        <begin position="157"/>
        <end position="289"/>
    </location>
</feature>
<dbReference type="OrthoDB" id="67820at2"/>
<dbReference type="AlphaFoldDB" id="A0A431VXH9"/>
<accession>A0A431VXH9</accession>
<feature type="transmembrane region" description="Helical" evidence="1">
    <location>
        <begin position="218"/>
        <end position="238"/>
    </location>
</feature>
<dbReference type="InterPro" id="IPR000620">
    <property type="entry name" value="EamA_dom"/>
</dbReference>
<evidence type="ECO:0000313" key="3">
    <source>
        <dbReference type="EMBL" id="RTR27992.1"/>
    </source>
</evidence>
<keyword evidence="1" id="KW-0472">Membrane</keyword>
<dbReference type="Pfam" id="PF00892">
    <property type="entry name" value="EamA"/>
    <property type="match status" value="2"/>
</dbReference>
<protein>
    <submittedName>
        <fullName evidence="3">DMT family transporter</fullName>
    </submittedName>
</protein>
<dbReference type="InterPro" id="IPR037185">
    <property type="entry name" value="EmrE-like"/>
</dbReference>
<organism evidence="3 4">
    <name type="scientific">Deinococcus radiophilus</name>
    <dbReference type="NCBI Taxonomy" id="32062"/>
    <lineage>
        <taxon>Bacteria</taxon>
        <taxon>Thermotogati</taxon>
        <taxon>Deinococcota</taxon>
        <taxon>Deinococci</taxon>
        <taxon>Deinococcales</taxon>
        <taxon>Deinococcaceae</taxon>
        <taxon>Deinococcus</taxon>
    </lineage>
</organism>
<keyword evidence="4" id="KW-1185">Reference proteome</keyword>
<name>A0A431VXH9_9DEIO</name>
<dbReference type="EMBL" id="RXPE01000008">
    <property type="protein sequence ID" value="RTR27992.1"/>
    <property type="molecule type" value="Genomic_DNA"/>
</dbReference>
<feature type="domain" description="EamA" evidence="2">
    <location>
        <begin position="19"/>
        <end position="146"/>
    </location>
</feature>
<feature type="transmembrane region" description="Helical" evidence="1">
    <location>
        <begin position="21"/>
        <end position="40"/>
    </location>
</feature>
<dbReference type="Proteomes" id="UP000277766">
    <property type="component" value="Unassembled WGS sequence"/>
</dbReference>
<evidence type="ECO:0000256" key="1">
    <source>
        <dbReference type="SAM" id="Phobius"/>
    </source>
</evidence>
<comment type="caution">
    <text evidence="3">The sequence shown here is derived from an EMBL/GenBank/DDBJ whole genome shotgun (WGS) entry which is preliminary data.</text>
</comment>